<dbReference type="AlphaFoldDB" id="A0A7Y0QH72"/>
<dbReference type="EMBL" id="JABCJJ010000017">
    <property type="protein sequence ID" value="NMR20836.1"/>
    <property type="molecule type" value="Genomic_DNA"/>
</dbReference>
<protein>
    <submittedName>
        <fullName evidence="1">Pilus assembly protein</fullName>
    </submittedName>
</protein>
<gene>
    <name evidence="1" type="ORF">HIR71_11510</name>
</gene>
<dbReference type="Proteomes" id="UP000562124">
    <property type="component" value="Unassembled WGS sequence"/>
</dbReference>
<reference evidence="1 2" key="1">
    <citation type="submission" date="2020-04" db="EMBL/GenBank/DDBJ databases">
        <title>Sequencing and Assembly of C. fimi.</title>
        <authorList>
            <person name="Ramsey A.R."/>
        </authorList>
    </citation>
    <scope>NUCLEOTIDE SEQUENCE [LARGE SCALE GENOMIC DNA]</scope>
    <source>
        <strain evidence="1 2">SB</strain>
    </source>
</reference>
<keyword evidence="2" id="KW-1185">Reference proteome</keyword>
<sequence length="135" mass="13684">MEFLAVTLLLLVPVVYLVLTLAKVQAATFAAEAAAREAGRAFTTAEATRAGTARAVAAVGLALGDQGFDEVDPVTALALDCAVDPCLTPGSDVGVRVTFDVALPGVPAFVQSVVPLSVTVDADHVASVDQYRAGG</sequence>
<evidence type="ECO:0000313" key="2">
    <source>
        <dbReference type="Proteomes" id="UP000562124"/>
    </source>
</evidence>
<comment type="caution">
    <text evidence="1">The sequence shown here is derived from an EMBL/GenBank/DDBJ whole genome shotgun (WGS) entry which is preliminary data.</text>
</comment>
<name>A0A7Y0QH72_CELFI</name>
<proteinExistence type="predicted"/>
<accession>A0A7Y0QH72</accession>
<organism evidence="1 2">
    <name type="scientific">Cellulomonas fimi</name>
    <dbReference type="NCBI Taxonomy" id="1708"/>
    <lineage>
        <taxon>Bacteria</taxon>
        <taxon>Bacillati</taxon>
        <taxon>Actinomycetota</taxon>
        <taxon>Actinomycetes</taxon>
        <taxon>Micrococcales</taxon>
        <taxon>Cellulomonadaceae</taxon>
        <taxon>Cellulomonas</taxon>
    </lineage>
</organism>
<dbReference type="RefSeq" id="WP_169325205.1">
    <property type="nucleotide sequence ID" value="NZ_JABCJJ010000017.1"/>
</dbReference>
<evidence type="ECO:0000313" key="1">
    <source>
        <dbReference type="EMBL" id="NMR20836.1"/>
    </source>
</evidence>